<proteinExistence type="inferred from homology"/>
<keyword evidence="3" id="KW-0813">Transport</keyword>
<evidence type="ECO:0000256" key="9">
    <source>
        <dbReference type="SAM" id="Phobius"/>
    </source>
</evidence>
<dbReference type="PANTHER" id="PTHR22601">
    <property type="entry name" value="ISP4 LIKE PROTEIN"/>
    <property type="match status" value="1"/>
</dbReference>
<feature type="transmembrane region" description="Helical" evidence="9">
    <location>
        <begin position="702"/>
        <end position="725"/>
    </location>
</feature>
<evidence type="ECO:0008006" key="12">
    <source>
        <dbReference type="Google" id="ProtNLM"/>
    </source>
</evidence>
<feature type="transmembrane region" description="Helical" evidence="9">
    <location>
        <begin position="317"/>
        <end position="340"/>
    </location>
</feature>
<accession>A0AA35VEV2</accession>
<feature type="transmembrane region" description="Helical" evidence="9">
    <location>
        <begin position="527"/>
        <end position="543"/>
    </location>
</feature>
<dbReference type="NCBIfam" id="TIGR00728">
    <property type="entry name" value="OPT_sfam"/>
    <property type="match status" value="1"/>
</dbReference>
<feature type="transmembrane region" description="Helical" evidence="9">
    <location>
        <begin position="70"/>
        <end position="90"/>
    </location>
</feature>
<feature type="transmembrane region" description="Helical" evidence="9">
    <location>
        <begin position="668"/>
        <end position="690"/>
    </location>
</feature>
<feature type="transmembrane region" description="Helical" evidence="9">
    <location>
        <begin position="178"/>
        <end position="196"/>
    </location>
</feature>
<keyword evidence="8 9" id="KW-0472">Membrane</keyword>
<dbReference type="GO" id="GO:0016020">
    <property type="term" value="C:membrane"/>
    <property type="evidence" value="ECO:0007669"/>
    <property type="project" value="UniProtKB-SubCell"/>
</dbReference>
<keyword evidence="7 9" id="KW-1133">Transmembrane helix</keyword>
<feature type="transmembrane region" description="Helical" evidence="9">
    <location>
        <begin position="245"/>
        <end position="276"/>
    </location>
</feature>
<evidence type="ECO:0000256" key="6">
    <source>
        <dbReference type="ARBA" id="ARBA00022927"/>
    </source>
</evidence>
<keyword evidence="5" id="KW-0571">Peptide transport</keyword>
<keyword evidence="4 9" id="KW-0812">Transmembrane</keyword>
<dbReference type="InterPro" id="IPR004648">
    <property type="entry name" value="Oligpept_transpt"/>
</dbReference>
<feature type="transmembrane region" description="Helical" evidence="9">
    <location>
        <begin position="282"/>
        <end position="305"/>
    </location>
</feature>
<dbReference type="Proteomes" id="UP001160390">
    <property type="component" value="Unassembled WGS sequence"/>
</dbReference>
<evidence type="ECO:0000256" key="1">
    <source>
        <dbReference type="ARBA" id="ARBA00004141"/>
    </source>
</evidence>
<dbReference type="GO" id="GO:0035673">
    <property type="term" value="F:oligopeptide transmembrane transporter activity"/>
    <property type="evidence" value="ECO:0007669"/>
    <property type="project" value="InterPro"/>
</dbReference>
<organism evidence="10 11">
    <name type="scientific">Clonostachys chloroleuca</name>
    <dbReference type="NCBI Taxonomy" id="1926264"/>
    <lineage>
        <taxon>Eukaryota</taxon>
        <taxon>Fungi</taxon>
        <taxon>Dikarya</taxon>
        <taxon>Ascomycota</taxon>
        <taxon>Pezizomycotina</taxon>
        <taxon>Sordariomycetes</taxon>
        <taxon>Hypocreomycetidae</taxon>
        <taxon>Hypocreales</taxon>
        <taxon>Bionectriaceae</taxon>
        <taxon>Clonostachys</taxon>
    </lineage>
</organism>
<feature type="transmembrane region" description="Helical" evidence="9">
    <location>
        <begin position="627"/>
        <end position="648"/>
    </location>
</feature>
<evidence type="ECO:0000313" key="11">
    <source>
        <dbReference type="Proteomes" id="UP001160390"/>
    </source>
</evidence>
<evidence type="ECO:0000256" key="7">
    <source>
        <dbReference type="ARBA" id="ARBA00022989"/>
    </source>
</evidence>
<evidence type="ECO:0000256" key="4">
    <source>
        <dbReference type="ARBA" id="ARBA00022692"/>
    </source>
</evidence>
<comment type="caution">
    <text evidence="10">The sequence shown here is derived from an EMBL/GenBank/DDBJ whole genome shotgun (WGS) entry which is preliminary data.</text>
</comment>
<comment type="subcellular location">
    <subcellularLocation>
        <location evidence="1">Membrane</location>
        <topology evidence="1">Multi-pass membrane protein</topology>
    </subcellularLocation>
</comment>
<feature type="transmembrane region" description="Helical" evidence="9">
    <location>
        <begin position="202"/>
        <end position="224"/>
    </location>
</feature>
<dbReference type="Pfam" id="PF03169">
    <property type="entry name" value="OPT"/>
    <property type="match status" value="1"/>
</dbReference>
<protein>
    <recommendedName>
        <fullName evidence="12">OPT family small oligopeptide transporter</fullName>
    </recommendedName>
</protein>
<name>A0AA35VEV2_9HYPO</name>
<sequence>MAAYASGLGRENLDIETATRAHIDVKKEQEVGEVLSSYDAEIKNGEEAVVSVEVQAAVPVVDEDVPASTLRAWVIGLILTTVGSGLNMLFSLRNPSIFITSIVAQLVAYPLGVLWARLMPDKTITLLGHKMSLNPGPFNKKEHTVIVVMANASFGNGYLYGTELLLTQEKFYGYSFGWGFRILLIVSTQMMGYGMAGLCRRFLVWPAAMIWPATLVNTTLFTTLHDKTPTTTGMESGWVIGRYRYFLYVMIGAFAWYWIPGVLFQGLSVFAFATWIKPKSPIVNQLFGGFSGLSLIPITFDWTYVSGFLASPLIPPWTAIANMVAGMFIFVILGGIIAHYSEAWYSAYLPMSTARVYDNTGAPYNVSRVLGTGFTLDAQKYKEYSPVFVSTTNAIAYGLQLGTIVAVLVHTALFNGKDLWARFRAARDQEDDIHMRLMKKYPDAPDWWYLAMFLLMLALAFVTCLVWDSQLPWWALVLSLIIPAVWIVPIGMIQAISNIQLGLSVITEFIIGYMRPGRPLGMMLFKTYGYITMFQGLAFVQDLKLGHYMKVPPKALFWAQTVATFWGSLVQVAVYGWALNAIPNICAVDQVNKFTCPYGNTFFTSSVVWGLVGPARIFNPGMIYNSVLWFFLLGLILPIAVFVCSKVWPESRFFKNINTPLLIGGSGYIPPGTPLSYLSWGAVGFVFNNLIKNRRRGWWMQYNYITSAGLDIGLAICTILIFFTIQLTNTKVPQWWGNVDVFNTLDATVDLNVQKTVGPGETFGPQSW</sequence>
<comment type="similarity">
    <text evidence="2">Belongs to the oligopeptide OPT transporter family.</text>
</comment>
<feature type="transmembrane region" description="Helical" evidence="9">
    <location>
        <begin position="447"/>
        <end position="467"/>
    </location>
</feature>
<dbReference type="EMBL" id="CABFNP030002124">
    <property type="protein sequence ID" value="CAI6101486.1"/>
    <property type="molecule type" value="Genomic_DNA"/>
</dbReference>
<dbReference type="NCBIfam" id="TIGR00727">
    <property type="entry name" value="ISP4_OPT"/>
    <property type="match status" value="1"/>
</dbReference>
<dbReference type="InterPro" id="IPR004813">
    <property type="entry name" value="OPT"/>
</dbReference>
<dbReference type="AlphaFoldDB" id="A0AA35VEV2"/>
<feature type="transmembrane region" description="Helical" evidence="9">
    <location>
        <begin position="555"/>
        <end position="578"/>
    </location>
</feature>
<evidence type="ECO:0000313" key="10">
    <source>
        <dbReference type="EMBL" id="CAI6101486.1"/>
    </source>
</evidence>
<gene>
    <name evidence="10" type="ORF">CCHLO57077_00019016</name>
</gene>
<keyword evidence="6" id="KW-0653">Protein transport</keyword>
<evidence type="ECO:0000256" key="5">
    <source>
        <dbReference type="ARBA" id="ARBA00022856"/>
    </source>
</evidence>
<feature type="transmembrane region" description="Helical" evidence="9">
    <location>
        <begin position="145"/>
        <end position="166"/>
    </location>
</feature>
<dbReference type="GO" id="GO:0015031">
    <property type="term" value="P:protein transport"/>
    <property type="evidence" value="ECO:0007669"/>
    <property type="project" value="UniProtKB-KW"/>
</dbReference>
<keyword evidence="11" id="KW-1185">Reference proteome</keyword>
<evidence type="ECO:0000256" key="3">
    <source>
        <dbReference type="ARBA" id="ARBA00022448"/>
    </source>
</evidence>
<evidence type="ECO:0000256" key="8">
    <source>
        <dbReference type="ARBA" id="ARBA00023136"/>
    </source>
</evidence>
<evidence type="ECO:0000256" key="2">
    <source>
        <dbReference type="ARBA" id="ARBA00008807"/>
    </source>
</evidence>
<feature type="transmembrane region" description="Helical" evidence="9">
    <location>
        <begin position="394"/>
        <end position="414"/>
    </location>
</feature>
<feature type="transmembrane region" description="Helical" evidence="9">
    <location>
        <begin position="97"/>
        <end position="118"/>
    </location>
</feature>
<reference evidence="10" key="1">
    <citation type="submission" date="2023-01" db="EMBL/GenBank/DDBJ databases">
        <authorList>
            <person name="Piombo E."/>
        </authorList>
    </citation>
    <scope>NUCLEOTIDE SEQUENCE</scope>
</reference>